<accession>X1MWL9</accession>
<dbReference type="InterPro" id="IPR027417">
    <property type="entry name" value="P-loop_NTPase"/>
</dbReference>
<comment type="caution">
    <text evidence="1">The sequence shown here is derived from an EMBL/GenBank/DDBJ whole genome shotgun (WGS) entry which is preliminary data.</text>
</comment>
<sequence length="149" mass="16713">MSLVTITRSIGCGGMTISRLVADGLKLKLYDDQRLQQEAVKMGISPEVLKRLDEKAPGLFDRLLSHRPETYLDLMAAVVYEVAHRGEGVIVGHGSQMLLRDFGCALHVRIHASESSRIQHLMDQQGVSREAAEKMIHKSDNERRGFLQF</sequence>
<protein>
    <recommendedName>
        <fullName evidence="2">Cytidylate kinase-like family protein</fullName>
    </recommendedName>
</protein>
<proteinExistence type="predicted"/>
<gene>
    <name evidence="1" type="ORF">S06H3_45776</name>
</gene>
<dbReference type="Pfam" id="PF13189">
    <property type="entry name" value="Cytidylate_kin2"/>
    <property type="match status" value="1"/>
</dbReference>
<reference evidence="1" key="1">
    <citation type="journal article" date="2014" name="Front. Microbiol.">
        <title>High frequency of phylogenetically diverse reductive dehalogenase-homologous genes in deep subseafloor sedimentary metagenomes.</title>
        <authorList>
            <person name="Kawai M."/>
            <person name="Futagami T."/>
            <person name="Toyoda A."/>
            <person name="Takaki Y."/>
            <person name="Nishi S."/>
            <person name="Hori S."/>
            <person name="Arai W."/>
            <person name="Tsubouchi T."/>
            <person name="Morono Y."/>
            <person name="Uchiyama I."/>
            <person name="Ito T."/>
            <person name="Fujiyama A."/>
            <person name="Inagaki F."/>
            <person name="Takami H."/>
        </authorList>
    </citation>
    <scope>NUCLEOTIDE SEQUENCE</scope>
    <source>
        <strain evidence="1">Expedition CK06-06</strain>
    </source>
</reference>
<feature type="non-terminal residue" evidence="1">
    <location>
        <position position="149"/>
    </location>
</feature>
<dbReference type="AlphaFoldDB" id="X1MWL9"/>
<dbReference type="Gene3D" id="3.40.50.300">
    <property type="entry name" value="P-loop containing nucleotide triphosphate hydrolases"/>
    <property type="match status" value="1"/>
</dbReference>
<name>X1MWL9_9ZZZZ</name>
<evidence type="ECO:0000313" key="1">
    <source>
        <dbReference type="EMBL" id="GAI35678.1"/>
    </source>
</evidence>
<organism evidence="1">
    <name type="scientific">marine sediment metagenome</name>
    <dbReference type="NCBI Taxonomy" id="412755"/>
    <lineage>
        <taxon>unclassified sequences</taxon>
        <taxon>metagenomes</taxon>
        <taxon>ecological metagenomes</taxon>
    </lineage>
</organism>
<evidence type="ECO:0008006" key="2">
    <source>
        <dbReference type="Google" id="ProtNLM"/>
    </source>
</evidence>
<dbReference type="EMBL" id="BARV01028621">
    <property type="protein sequence ID" value="GAI35678.1"/>
    <property type="molecule type" value="Genomic_DNA"/>
</dbReference>